<proteinExistence type="predicted"/>
<reference evidence="12 13" key="1">
    <citation type="journal article" date="2017" name="Nat. Commun.">
        <title>Genome assembly with in vitro proximity ligation data and whole-genome triplication in lettuce.</title>
        <authorList>
            <person name="Reyes-Chin-Wo S."/>
            <person name="Wang Z."/>
            <person name="Yang X."/>
            <person name="Kozik A."/>
            <person name="Arikit S."/>
            <person name="Song C."/>
            <person name="Xia L."/>
            <person name="Froenicke L."/>
            <person name="Lavelle D.O."/>
            <person name="Truco M.J."/>
            <person name="Xia R."/>
            <person name="Zhu S."/>
            <person name="Xu C."/>
            <person name="Xu H."/>
            <person name="Xu X."/>
            <person name="Cox K."/>
            <person name="Korf I."/>
            <person name="Meyers B.C."/>
            <person name="Michelmore R.W."/>
        </authorList>
    </citation>
    <scope>NUCLEOTIDE SEQUENCE [LARGE SCALE GENOMIC DNA]</scope>
    <source>
        <strain evidence="13">cv. Salinas</strain>
        <tissue evidence="12">Seedlings</tissue>
    </source>
</reference>
<evidence type="ECO:0000313" key="13">
    <source>
        <dbReference type="Proteomes" id="UP000235145"/>
    </source>
</evidence>
<dbReference type="PROSITE" id="PS50808">
    <property type="entry name" value="ZF_BED"/>
    <property type="match status" value="1"/>
</dbReference>
<evidence type="ECO:0000256" key="7">
    <source>
        <dbReference type="ARBA" id="ARBA00023163"/>
    </source>
</evidence>
<keyword evidence="13" id="KW-1185">Reference proteome</keyword>
<evidence type="ECO:0000313" key="12">
    <source>
        <dbReference type="EMBL" id="KAJ0208593.1"/>
    </source>
</evidence>
<evidence type="ECO:0000256" key="3">
    <source>
        <dbReference type="ARBA" id="ARBA00022771"/>
    </source>
</evidence>
<sequence length="706" mass="79888">MNMSDVSFIGPCLFNDDRYIDSHSPSDTSVDTSRMENSPDIIVVESNEGEDNAGGTNTAVGIGSTQVNKTNIKEHTPYAKRKRKKTSPAWGHFETITFADGTEGSECVHCGEKIKKLKEGTTTPLLRHVSDRLILNGGKGQSKLKVSHGKTDSSTTIQNWKFDNTRMREVISHMIMIHELPFNFVEYDLFNVVMKEANPLFNKISRVATRQDCVSSYEIGKKRIQKMLNVVNRVSITTDMWTSCQNIHYMVVTCHFVDSDYKLHKCILSFVDVPPPYSGVGIYDCLYKCLKDWNIESKVASLTVDNAKTNDVVARKLLENLNLQKKVVVGGKLFHVRCCAHILNLLVQDGLSKIIDITHNVRESVKHVNASSGRLHVFSDLSKQLSMPKKHLILDVSTRWNATYAMLSTALEFKDVFKDYADRECSYTTLPSNEDWKKVEDICLFLALFNEATQIISGSEYPTSKLFLLELYGIKESLDELVLDGNAYMKPMAVKMKKKFDKYWGPCNLLISMVAVLDPRYKTELLNFSFKAIYSNDEASTHVKLVIDTLKELFAEYVEEHRTTNVVQSSNAADGTESGASKRGPSVTTLRFGKSIRSSTAKYNQHIRSVDSIASVKSELDTYLEEGVYISEPGAYFDALGWWKEKKLNVWLLTFWQFLSQLLLLNLLSVLAEGLLIHTICLYVDLIGIVNITDYRKRKKDNVCVM</sequence>
<feature type="transmembrane region" description="Helical" evidence="10">
    <location>
        <begin position="675"/>
        <end position="692"/>
    </location>
</feature>
<evidence type="ECO:0000256" key="2">
    <source>
        <dbReference type="ARBA" id="ARBA00022723"/>
    </source>
</evidence>
<dbReference type="EMBL" id="NBSK02000004">
    <property type="protein sequence ID" value="KAJ0208593.1"/>
    <property type="molecule type" value="Genomic_DNA"/>
</dbReference>
<dbReference type="AlphaFoldDB" id="A0A9R1VNZ0"/>
<evidence type="ECO:0000256" key="5">
    <source>
        <dbReference type="ARBA" id="ARBA00023015"/>
    </source>
</evidence>
<protein>
    <recommendedName>
        <fullName evidence="11">BED-type domain-containing protein</fullName>
    </recommendedName>
</protein>
<dbReference type="Proteomes" id="UP000235145">
    <property type="component" value="Unassembled WGS sequence"/>
</dbReference>
<keyword evidence="10" id="KW-1133">Transmembrane helix</keyword>
<dbReference type="PANTHER" id="PTHR46481">
    <property type="entry name" value="ZINC FINGER BED DOMAIN-CONTAINING PROTEIN 4"/>
    <property type="match status" value="1"/>
</dbReference>
<evidence type="ECO:0000256" key="9">
    <source>
        <dbReference type="PROSITE-ProRule" id="PRU00027"/>
    </source>
</evidence>
<dbReference type="InterPro" id="IPR025525">
    <property type="entry name" value="hAT-like_transposase_RNase-H"/>
</dbReference>
<evidence type="ECO:0000256" key="1">
    <source>
        <dbReference type="ARBA" id="ARBA00004123"/>
    </source>
</evidence>
<evidence type="ECO:0000259" key="11">
    <source>
        <dbReference type="PROSITE" id="PS50808"/>
    </source>
</evidence>
<dbReference type="PANTHER" id="PTHR46481:SF10">
    <property type="entry name" value="ZINC FINGER BED DOMAIN-CONTAINING PROTEIN 39"/>
    <property type="match status" value="1"/>
</dbReference>
<evidence type="ECO:0000256" key="8">
    <source>
        <dbReference type="ARBA" id="ARBA00023242"/>
    </source>
</evidence>
<dbReference type="GO" id="GO:0003677">
    <property type="term" value="F:DNA binding"/>
    <property type="evidence" value="ECO:0007669"/>
    <property type="project" value="UniProtKB-KW"/>
</dbReference>
<dbReference type="Pfam" id="PF14372">
    <property type="entry name" value="hAT-like_RNase-H"/>
    <property type="match status" value="1"/>
</dbReference>
<dbReference type="InterPro" id="IPR003656">
    <property type="entry name" value="Znf_BED"/>
</dbReference>
<keyword evidence="2" id="KW-0479">Metal-binding</keyword>
<dbReference type="InterPro" id="IPR052035">
    <property type="entry name" value="ZnF_BED_domain_contain"/>
</dbReference>
<gene>
    <name evidence="12" type="ORF">LSAT_V11C400193550</name>
</gene>
<evidence type="ECO:0000256" key="10">
    <source>
        <dbReference type="SAM" id="Phobius"/>
    </source>
</evidence>
<evidence type="ECO:0000256" key="4">
    <source>
        <dbReference type="ARBA" id="ARBA00022833"/>
    </source>
</evidence>
<organism evidence="12 13">
    <name type="scientific">Lactuca sativa</name>
    <name type="common">Garden lettuce</name>
    <dbReference type="NCBI Taxonomy" id="4236"/>
    <lineage>
        <taxon>Eukaryota</taxon>
        <taxon>Viridiplantae</taxon>
        <taxon>Streptophyta</taxon>
        <taxon>Embryophyta</taxon>
        <taxon>Tracheophyta</taxon>
        <taxon>Spermatophyta</taxon>
        <taxon>Magnoliopsida</taxon>
        <taxon>eudicotyledons</taxon>
        <taxon>Gunneridae</taxon>
        <taxon>Pentapetalae</taxon>
        <taxon>asterids</taxon>
        <taxon>campanulids</taxon>
        <taxon>Asterales</taxon>
        <taxon>Asteraceae</taxon>
        <taxon>Cichorioideae</taxon>
        <taxon>Cichorieae</taxon>
        <taxon>Lactucinae</taxon>
        <taxon>Lactuca</taxon>
    </lineage>
</organism>
<keyword evidence="6" id="KW-0238">DNA-binding</keyword>
<name>A0A9R1VNZ0_LACSA</name>
<accession>A0A9R1VNZ0</accession>
<keyword evidence="10" id="KW-0812">Transmembrane</keyword>
<comment type="subcellular location">
    <subcellularLocation>
        <location evidence="1">Nucleus</location>
    </subcellularLocation>
</comment>
<feature type="domain" description="BED-type" evidence="11">
    <location>
        <begin position="84"/>
        <end position="155"/>
    </location>
</feature>
<evidence type="ECO:0000256" key="6">
    <source>
        <dbReference type="ARBA" id="ARBA00023125"/>
    </source>
</evidence>
<dbReference type="GO" id="GO:0008270">
    <property type="term" value="F:zinc ion binding"/>
    <property type="evidence" value="ECO:0007669"/>
    <property type="project" value="UniProtKB-KW"/>
</dbReference>
<keyword evidence="8" id="KW-0539">Nucleus</keyword>
<comment type="caution">
    <text evidence="12">The sequence shown here is derived from an EMBL/GenBank/DDBJ whole genome shotgun (WGS) entry which is preliminary data.</text>
</comment>
<dbReference type="SUPFAM" id="SSF53098">
    <property type="entry name" value="Ribonuclease H-like"/>
    <property type="match status" value="1"/>
</dbReference>
<dbReference type="InterPro" id="IPR012337">
    <property type="entry name" value="RNaseH-like_sf"/>
</dbReference>
<keyword evidence="7" id="KW-0804">Transcription</keyword>
<keyword evidence="5" id="KW-0805">Transcription regulation</keyword>
<keyword evidence="4" id="KW-0862">Zinc</keyword>
<dbReference type="GO" id="GO:0005634">
    <property type="term" value="C:nucleus"/>
    <property type="evidence" value="ECO:0007669"/>
    <property type="project" value="UniProtKB-SubCell"/>
</dbReference>
<keyword evidence="3 9" id="KW-0863">Zinc-finger</keyword>
<keyword evidence="10" id="KW-0472">Membrane</keyword>